<comment type="caution">
    <text evidence="1">The sequence shown here is derived from an EMBL/GenBank/DDBJ whole genome shotgun (WGS) entry which is preliminary data.</text>
</comment>
<evidence type="ECO:0000313" key="1">
    <source>
        <dbReference type="EMBL" id="GAG37900.1"/>
    </source>
</evidence>
<dbReference type="AlphaFoldDB" id="X0X4E8"/>
<organism evidence="1">
    <name type="scientific">marine sediment metagenome</name>
    <dbReference type="NCBI Taxonomy" id="412755"/>
    <lineage>
        <taxon>unclassified sequences</taxon>
        <taxon>metagenomes</taxon>
        <taxon>ecological metagenomes</taxon>
    </lineage>
</organism>
<gene>
    <name evidence="1" type="ORF">S01H1_65541</name>
</gene>
<protein>
    <submittedName>
        <fullName evidence="1">Uncharacterized protein</fullName>
    </submittedName>
</protein>
<dbReference type="EMBL" id="BARS01043275">
    <property type="protein sequence ID" value="GAG37900.1"/>
    <property type="molecule type" value="Genomic_DNA"/>
</dbReference>
<name>X0X4E8_9ZZZZ</name>
<accession>X0X4E8</accession>
<proteinExistence type="predicted"/>
<reference evidence="1" key="1">
    <citation type="journal article" date="2014" name="Front. Microbiol.">
        <title>High frequency of phylogenetically diverse reductive dehalogenase-homologous genes in deep subseafloor sedimentary metagenomes.</title>
        <authorList>
            <person name="Kawai M."/>
            <person name="Futagami T."/>
            <person name="Toyoda A."/>
            <person name="Takaki Y."/>
            <person name="Nishi S."/>
            <person name="Hori S."/>
            <person name="Arai W."/>
            <person name="Tsubouchi T."/>
            <person name="Morono Y."/>
            <person name="Uchiyama I."/>
            <person name="Ito T."/>
            <person name="Fujiyama A."/>
            <person name="Inagaki F."/>
            <person name="Takami H."/>
        </authorList>
    </citation>
    <scope>NUCLEOTIDE SEQUENCE</scope>
    <source>
        <strain evidence="1">Expedition CK06-06</strain>
    </source>
</reference>
<sequence length="220" mass="22646">MGLSRSSAEQLLSKAAQHDPDVPAAYAAQDEVSVIPEQTDAGAADTYTLTFDFPVSGLSVTTAAIAYDAVDTVIETAVDVAFTTASYPSWTNADISVSMGGAAGLDDGTVTFTFDGASVTGLACVVDWTATGFTENGSTARTGGQGDRKALAALITLNALAGAVHNIGDPVTEYTKPEPTGQSRPRAGLLRDLGLQVSVEEGSDDVLNRVIVLYPEVANL</sequence>